<accession>A0A2S5TK26</accession>
<comment type="caution">
    <text evidence="9">The sequence shown here is derived from an EMBL/GenBank/DDBJ whole genome shotgun (WGS) entry which is preliminary data.</text>
</comment>
<dbReference type="EC" id="3.1.2.20" evidence="5"/>
<dbReference type="Pfam" id="PF03061">
    <property type="entry name" value="4HBT"/>
    <property type="match status" value="1"/>
</dbReference>
<evidence type="ECO:0000259" key="8">
    <source>
        <dbReference type="Pfam" id="PF03061"/>
    </source>
</evidence>
<evidence type="ECO:0000313" key="10">
    <source>
        <dbReference type="Proteomes" id="UP000238220"/>
    </source>
</evidence>
<evidence type="ECO:0000256" key="3">
    <source>
        <dbReference type="ARBA" id="ARBA00036002"/>
    </source>
</evidence>
<dbReference type="PANTHER" id="PTHR43240">
    <property type="entry name" value="1,4-DIHYDROXY-2-NAPHTHOYL-COA THIOESTERASE 1"/>
    <property type="match status" value="1"/>
</dbReference>
<evidence type="ECO:0000256" key="5">
    <source>
        <dbReference type="ARBA" id="ARBA00038894"/>
    </source>
</evidence>
<feature type="domain" description="Thioesterase" evidence="8">
    <location>
        <begin position="53"/>
        <end position="122"/>
    </location>
</feature>
<reference evidence="9 10" key="1">
    <citation type="submission" date="2018-02" db="EMBL/GenBank/DDBJ databases">
        <title>Genome sequencing of Solimonas sp. HR-BB.</title>
        <authorList>
            <person name="Lee Y."/>
            <person name="Jeon C.O."/>
        </authorList>
    </citation>
    <scope>NUCLEOTIDE SEQUENCE [LARGE SCALE GENOMIC DNA]</scope>
    <source>
        <strain evidence="9 10">HR-BB</strain>
    </source>
</reference>
<dbReference type="InterPro" id="IPR029069">
    <property type="entry name" value="HotDog_dom_sf"/>
</dbReference>
<sequence>MSAGSAQAAAIDEARRIYATAPYIQNLGAQVVEAGPGRLVAEFPLAPHLTQHHGLLHAGAAATLADHTAGAAATTLLQPGQAVLTVEFKINVLRPGRAPRYRCESEVLKPGRRISVVESSVWGVFDDGRRELQSKATVTLAVVDAEGI</sequence>
<dbReference type="GO" id="GO:0047617">
    <property type="term" value="F:fatty acyl-CoA hydrolase activity"/>
    <property type="evidence" value="ECO:0007669"/>
    <property type="project" value="UniProtKB-EC"/>
</dbReference>
<name>A0A2S5TK26_9GAMM</name>
<dbReference type="Proteomes" id="UP000238220">
    <property type="component" value="Unassembled WGS sequence"/>
</dbReference>
<gene>
    <name evidence="9" type="ORF">C3942_05600</name>
</gene>
<dbReference type="AlphaFoldDB" id="A0A2S5TK26"/>
<dbReference type="InterPro" id="IPR006683">
    <property type="entry name" value="Thioestr_dom"/>
</dbReference>
<dbReference type="CDD" id="cd03443">
    <property type="entry name" value="PaaI_thioesterase"/>
    <property type="match status" value="1"/>
</dbReference>
<dbReference type="RefSeq" id="WP_104229539.1">
    <property type="nucleotide sequence ID" value="NZ_PSNW01000002.1"/>
</dbReference>
<protein>
    <recommendedName>
        <fullName evidence="6">Medium/long-chain acyl-CoA thioesterase YigI</fullName>
        <ecNumber evidence="5">3.1.2.20</ecNumber>
    </recommendedName>
</protein>
<dbReference type="EMBL" id="PSNW01000002">
    <property type="protein sequence ID" value="PPE75311.1"/>
    <property type="molecule type" value="Genomic_DNA"/>
</dbReference>
<keyword evidence="10" id="KW-1185">Reference proteome</keyword>
<evidence type="ECO:0000256" key="4">
    <source>
        <dbReference type="ARBA" id="ARBA00038381"/>
    </source>
</evidence>
<dbReference type="NCBIfam" id="TIGR00369">
    <property type="entry name" value="unchar_dom_1"/>
    <property type="match status" value="1"/>
</dbReference>
<comment type="catalytic activity">
    <reaction evidence="3">
        <text>a long-chain fatty acyl-CoA + H2O = a long-chain fatty acid + CoA + H(+)</text>
        <dbReference type="Rhea" id="RHEA:67680"/>
        <dbReference type="ChEBI" id="CHEBI:15377"/>
        <dbReference type="ChEBI" id="CHEBI:15378"/>
        <dbReference type="ChEBI" id="CHEBI:57287"/>
        <dbReference type="ChEBI" id="CHEBI:57560"/>
        <dbReference type="ChEBI" id="CHEBI:83139"/>
    </reaction>
</comment>
<comment type="catalytic activity">
    <reaction evidence="7">
        <text>a medium-chain fatty acyl-CoA + H2O = a medium-chain fatty acid + CoA + H(+)</text>
        <dbReference type="Rhea" id="RHEA:68184"/>
        <dbReference type="ChEBI" id="CHEBI:15377"/>
        <dbReference type="ChEBI" id="CHEBI:15378"/>
        <dbReference type="ChEBI" id="CHEBI:57287"/>
        <dbReference type="ChEBI" id="CHEBI:59558"/>
        <dbReference type="ChEBI" id="CHEBI:90546"/>
    </reaction>
</comment>
<dbReference type="InterPro" id="IPR003736">
    <property type="entry name" value="PAAI_dom"/>
</dbReference>
<evidence type="ECO:0000256" key="1">
    <source>
        <dbReference type="ARBA" id="ARBA00022801"/>
    </source>
</evidence>
<organism evidence="9 10">
    <name type="scientific">Solimonas fluminis</name>
    <dbReference type="NCBI Taxonomy" id="2086571"/>
    <lineage>
        <taxon>Bacteria</taxon>
        <taxon>Pseudomonadati</taxon>
        <taxon>Pseudomonadota</taxon>
        <taxon>Gammaproteobacteria</taxon>
        <taxon>Nevskiales</taxon>
        <taxon>Nevskiaceae</taxon>
        <taxon>Solimonas</taxon>
    </lineage>
</organism>
<evidence type="ECO:0000256" key="6">
    <source>
        <dbReference type="ARBA" id="ARBA00040062"/>
    </source>
</evidence>
<comment type="similarity">
    <text evidence="4">Belongs to the YigI thioesterase family.</text>
</comment>
<evidence type="ECO:0000313" key="9">
    <source>
        <dbReference type="EMBL" id="PPE75311.1"/>
    </source>
</evidence>
<dbReference type="Gene3D" id="3.10.129.10">
    <property type="entry name" value="Hotdog Thioesterase"/>
    <property type="match status" value="1"/>
</dbReference>
<dbReference type="SUPFAM" id="SSF54637">
    <property type="entry name" value="Thioesterase/thiol ester dehydrase-isomerase"/>
    <property type="match status" value="1"/>
</dbReference>
<comment type="catalytic activity">
    <reaction evidence="2">
        <text>a fatty acyl-CoA + H2O = a fatty acid + CoA + H(+)</text>
        <dbReference type="Rhea" id="RHEA:16781"/>
        <dbReference type="ChEBI" id="CHEBI:15377"/>
        <dbReference type="ChEBI" id="CHEBI:15378"/>
        <dbReference type="ChEBI" id="CHEBI:28868"/>
        <dbReference type="ChEBI" id="CHEBI:57287"/>
        <dbReference type="ChEBI" id="CHEBI:77636"/>
        <dbReference type="EC" id="3.1.2.20"/>
    </reaction>
</comment>
<proteinExistence type="inferred from homology"/>
<dbReference type="PANTHER" id="PTHR43240:SF20">
    <property type="entry name" value="MEDIUM_LONG-CHAIN ACYL-COA THIOESTERASE YIGI"/>
    <property type="match status" value="1"/>
</dbReference>
<evidence type="ECO:0000256" key="7">
    <source>
        <dbReference type="ARBA" id="ARBA00048062"/>
    </source>
</evidence>
<dbReference type="OrthoDB" id="4565299at2"/>
<evidence type="ECO:0000256" key="2">
    <source>
        <dbReference type="ARBA" id="ARBA00035880"/>
    </source>
</evidence>
<keyword evidence="1" id="KW-0378">Hydrolase</keyword>